<dbReference type="CDD" id="cd07149">
    <property type="entry name" value="ALDH_y4uC"/>
    <property type="match status" value="1"/>
</dbReference>
<dbReference type="InterPro" id="IPR015590">
    <property type="entry name" value="Aldehyde_DH_dom"/>
</dbReference>
<evidence type="ECO:0000313" key="5">
    <source>
        <dbReference type="EMBL" id="TDK58659.1"/>
    </source>
</evidence>
<dbReference type="InterPro" id="IPR016161">
    <property type="entry name" value="Ald_DH/histidinol_DH"/>
</dbReference>
<dbReference type="InterPro" id="IPR016162">
    <property type="entry name" value="Ald_DH_N"/>
</dbReference>
<gene>
    <name evidence="5" type="ORF">E2K98_22690</name>
    <name evidence="4" type="ORF">RCG21_04735</name>
</gene>
<dbReference type="Gene3D" id="3.40.605.10">
    <property type="entry name" value="Aldehyde Dehydrogenase, Chain A, domain 1"/>
    <property type="match status" value="1"/>
</dbReference>
<dbReference type="AlphaFoldDB" id="A0A4R5VLB9"/>
<comment type="similarity">
    <text evidence="1">Belongs to the aldehyde dehydrogenase family.</text>
</comment>
<dbReference type="EMBL" id="JAVGVR010000001">
    <property type="protein sequence ID" value="MDQ6595715.1"/>
    <property type="molecule type" value="Genomic_DNA"/>
</dbReference>
<reference evidence="4" key="2">
    <citation type="submission" date="2023-08" db="EMBL/GenBank/DDBJ databases">
        <title>Nitrogen cycling bacteria in agricultural field soils.</title>
        <authorList>
            <person name="Jang J."/>
        </authorList>
    </citation>
    <scope>NUCLEOTIDE SEQUENCE</scope>
    <source>
        <strain evidence="4">PS3-36</strain>
    </source>
</reference>
<proteinExistence type="inferred from homology"/>
<dbReference type="Gene3D" id="3.40.309.10">
    <property type="entry name" value="Aldehyde Dehydrogenase, Chain A, domain 2"/>
    <property type="match status" value="1"/>
</dbReference>
<evidence type="ECO:0000313" key="7">
    <source>
        <dbReference type="Proteomes" id="UP001178888"/>
    </source>
</evidence>
<keyword evidence="2" id="KW-0560">Oxidoreductase</keyword>
<dbReference type="Proteomes" id="UP001178888">
    <property type="component" value="Unassembled WGS sequence"/>
</dbReference>
<dbReference type="FunFam" id="3.40.605.10:FF:000007">
    <property type="entry name" value="NAD/NADP-dependent betaine aldehyde dehydrogenase"/>
    <property type="match status" value="1"/>
</dbReference>
<feature type="domain" description="Aldehyde dehydrogenase" evidence="3">
    <location>
        <begin position="16"/>
        <end position="467"/>
    </location>
</feature>
<dbReference type="Pfam" id="PF00171">
    <property type="entry name" value="Aldedh"/>
    <property type="match status" value="1"/>
</dbReference>
<comment type="caution">
    <text evidence="5">The sequence shown here is derived from an EMBL/GenBank/DDBJ whole genome shotgun (WGS) entry which is preliminary data.</text>
</comment>
<evidence type="ECO:0000313" key="4">
    <source>
        <dbReference type="EMBL" id="MDQ6595715.1"/>
    </source>
</evidence>
<evidence type="ECO:0000259" key="3">
    <source>
        <dbReference type="Pfam" id="PF00171"/>
    </source>
</evidence>
<dbReference type="InterPro" id="IPR051020">
    <property type="entry name" value="ALDH-related_metabolic_enz"/>
</dbReference>
<accession>A0A4R5VLB9</accession>
<reference evidence="5 6" key="1">
    <citation type="submission" date="2019-03" db="EMBL/GenBank/DDBJ databases">
        <title>Bacillus niacini sp. nov. a Nicotinate-Metabolizing Mesophile Isolated from Soil.</title>
        <authorList>
            <person name="Zhang G."/>
        </authorList>
    </citation>
    <scope>NUCLEOTIDE SEQUENCE [LARGE SCALE GENOMIC DNA]</scope>
    <source>
        <strain evidence="5 6">WN066</strain>
    </source>
</reference>
<evidence type="ECO:0000256" key="1">
    <source>
        <dbReference type="ARBA" id="ARBA00009986"/>
    </source>
</evidence>
<dbReference type="InterPro" id="IPR016163">
    <property type="entry name" value="Ald_DH_C"/>
</dbReference>
<organism evidence="5 6">
    <name type="scientific">Bacillus salipaludis</name>
    <dbReference type="NCBI Taxonomy" id="2547811"/>
    <lineage>
        <taxon>Bacteria</taxon>
        <taxon>Bacillati</taxon>
        <taxon>Bacillota</taxon>
        <taxon>Bacilli</taxon>
        <taxon>Bacillales</taxon>
        <taxon>Bacillaceae</taxon>
        <taxon>Bacillus</taxon>
    </lineage>
</organism>
<sequence length="472" mass="50903">MKKHLLIDGQWKETKEYRPLYSPYNNELLAEIAYADAQDVDDAIAAAEKARPVMAKMPAHQRASILEKLVELLTKNEEECTRLLALEAAKPWTTAKAEVARTIMTYKFAAEEARRIHGETIPLDAAPGGEGRITFTLREPVGVVAAITPFNFPMNLVAHKVGPAIAAGNTVVLKPASQTPLTSIFLAELLQEAGLPDGAINVVTGSGSVVGDRLIQDDRVKVITFTGSPAVGIGLRNKAGLKKVTLELGSNSALIVDKGVDIDSIIPRTVTGAFSFAGQVCISLQRVYVHEDLYGEFTEKFIAQTKTLKLGSPLDPETDVSAVISPKDAERAVSWIEEARQSGAVVAAGGGRDGNIVEPTVLLNVDPKQKVSCQEVFAPIVLINKVASVEEAIAYVNDSRYGLQAGIYTNDIFKALHAAEELEVGGVMINDIPTFRVDHMPYGGVKESGIGREGLKYAIEEMTEMKLISIKK</sequence>
<protein>
    <submittedName>
        <fullName evidence="5">Aldehyde dehydrogenase family protein</fullName>
    </submittedName>
</protein>
<dbReference type="RefSeq" id="WP_133338228.1">
    <property type="nucleotide sequence ID" value="NZ_JAVGVR010000001.1"/>
</dbReference>
<evidence type="ECO:0000313" key="6">
    <source>
        <dbReference type="Proteomes" id="UP000295132"/>
    </source>
</evidence>
<dbReference type="PANTHER" id="PTHR42991:SF1">
    <property type="entry name" value="ALDEHYDE DEHYDROGENASE"/>
    <property type="match status" value="1"/>
</dbReference>
<name>A0A4R5VLB9_9BACI</name>
<dbReference type="Proteomes" id="UP000295132">
    <property type="component" value="Unassembled WGS sequence"/>
</dbReference>
<dbReference type="PANTHER" id="PTHR42991">
    <property type="entry name" value="ALDEHYDE DEHYDROGENASE"/>
    <property type="match status" value="1"/>
</dbReference>
<dbReference type="EMBL" id="SMYO01000012">
    <property type="protein sequence ID" value="TDK58659.1"/>
    <property type="molecule type" value="Genomic_DNA"/>
</dbReference>
<dbReference type="GO" id="GO:0008911">
    <property type="term" value="F:lactaldehyde dehydrogenase (NAD+) activity"/>
    <property type="evidence" value="ECO:0007669"/>
    <property type="project" value="TreeGrafter"/>
</dbReference>
<evidence type="ECO:0000256" key="2">
    <source>
        <dbReference type="ARBA" id="ARBA00023002"/>
    </source>
</evidence>
<keyword evidence="7" id="KW-1185">Reference proteome</keyword>
<dbReference type="SUPFAM" id="SSF53720">
    <property type="entry name" value="ALDH-like"/>
    <property type="match status" value="1"/>
</dbReference>